<dbReference type="Proteomes" id="UP000622317">
    <property type="component" value="Unassembled WGS sequence"/>
</dbReference>
<protein>
    <submittedName>
        <fullName evidence="1">Uncharacterized protein</fullName>
    </submittedName>
</protein>
<gene>
    <name evidence="1" type="ORF">IEN85_19005</name>
</gene>
<sequence length="142" mass="14908">MTHQFLATSFLTAGLLLAGCADSPYDDVHDAPRETQAWENVDLSGYEQSQLLAHLNMLASETVSAASAGEYVEFHHLEVALTPTLDALAIKAAGNEQALKTIATIKDLAVKLHVAGHDGNVGAGVKLGAAITDLSARLTTEL</sequence>
<name>A0A927FB40_9BACT</name>
<organism evidence="1 2">
    <name type="scientific">Pelagicoccus enzymogenes</name>
    <dbReference type="NCBI Taxonomy" id="2773457"/>
    <lineage>
        <taxon>Bacteria</taxon>
        <taxon>Pseudomonadati</taxon>
        <taxon>Verrucomicrobiota</taxon>
        <taxon>Opitutia</taxon>
        <taxon>Puniceicoccales</taxon>
        <taxon>Pelagicoccaceae</taxon>
        <taxon>Pelagicoccus</taxon>
    </lineage>
</organism>
<comment type="caution">
    <text evidence="1">The sequence shown here is derived from an EMBL/GenBank/DDBJ whole genome shotgun (WGS) entry which is preliminary data.</text>
</comment>
<evidence type="ECO:0000313" key="2">
    <source>
        <dbReference type="Proteomes" id="UP000622317"/>
    </source>
</evidence>
<evidence type="ECO:0000313" key="1">
    <source>
        <dbReference type="EMBL" id="MBD5781599.1"/>
    </source>
</evidence>
<dbReference type="AlphaFoldDB" id="A0A927FB40"/>
<keyword evidence="2" id="KW-1185">Reference proteome</keyword>
<dbReference type="RefSeq" id="WP_191618684.1">
    <property type="nucleotide sequence ID" value="NZ_JACYFG010000051.1"/>
</dbReference>
<accession>A0A927FB40</accession>
<proteinExistence type="predicted"/>
<dbReference type="EMBL" id="JACYFG010000051">
    <property type="protein sequence ID" value="MBD5781599.1"/>
    <property type="molecule type" value="Genomic_DNA"/>
</dbReference>
<reference evidence="1" key="1">
    <citation type="submission" date="2020-09" db="EMBL/GenBank/DDBJ databases">
        <title>Pelagicoccus enzymogenes sp. nov. with an EPS production, isolated from marine sediment.</title>
        <authorList>
            <person name="Feng X."/>
        </authorList>
    </citation>
    <scope>NUCLEOTIDE SEQUENCE</scope>
    <source>
        <strain evidence="1">NFK12</strain>
    </source>
</reference>